<dbReference type="STRING" id="656916.A0A2G7FV28"/>
<dbReference type="GO" id="GO:0005829">
    <property type="term" value="C:cytosol"/>
    <property type="evidence" value="ECO:0007669"/>
    <property type="project" value="TreeGrafter"/>
</dbReference>
<protein>
    <submittedName>
        <fullName evidence="2">Aminotransferase</fullName>
    </submittedName>
</protein>
<accession>A0A2G7FV28</accession>
<gene>
    <name evidence="2" type="ORF">AARAC_002342</name>
</gene>
<evidence type="ECO:0000313" key="3">
    <source>
        <dbReference type="Proteomes" id="UP000231358"/>
    </source>
</evidence>
<dbReference type="EMBL" id="NEXV01000382">
    <property type="protein sequence ID" value="PIG84436.1"/>
    <property type="molecule type" value="Genomic_DNA"/>
</dbReference>
<dbReference type="GO" id="GO:0008483">
    <property type="term" value="F:transaminase activity"/>
    <property type="evidence" value="ECO:0007669"/>
    <property type="project" value="UniProtKB-KW"/>
</dbReference>
<keyword evidence="2" id="KW-0808">Transferase</keyword>
<dbReference type="AlphaFoldDB" id="A0A2G7FV28"/>
<keyword evidence="3" id="KW-1185">Reference proteome</keyword>
<sequence>MAAPTSGKLSDMTLRHYLLEPAHPLACAAAIAAQKIIKRDTLIERCAYMGQKLEALLRKEIGPLPLVGDIRGRGLFWTVEFVLDKKAKTPFPGQVKFCSQVVKKSLDMGLNILGNLGHTGTYQVDHILVCPPYTVMDSELGDIISLLKIAIIETSGPFLAKQSTIIEGRL</sequence>
<comment type="caution">
    <text evidence="2">The sequence shown here is derived from an EMBL/GenBank/DDBJ whole genome shotgun (WGS) entry which is preliminary data.</text>
</comment>
<proteinExistence type="inferred from homology"/>
<dbReference type="Pfam" id="PF00202">
    <property type="entry name" value="Aminotran_3"/>
    <property type="match status" value="1"/>
</dbReference>
<dbReference type="PANTHER" id="PTHR43094">
    <property type="entry name" value="AMINOTRANSFERASE"/>
    <property type="match status" value="1"/>
</dbReference>
<reference evidence="2 3" key="1">
    <citation type="submission" date="2017-05" db="EMBL/GenBank/DDBJ databases">
        <title>Genome sequence for an aflatoxigenic pathogen of Argentinian peanut, Aspergillus arachidicola.</title>
        <authorList>
            <person name="Moore G."/>
            <person name="Beltz S.B."/>
            <person name="Mack B.M."/>
        </authorList>
    </citation>
    <scope>NUCLEOTIDE SEQUENCE [LARGE SCALE GENOMIC DNA]</scope>
    <source>
        <strain evidence="2 3">CBS 117610</strain>
    </source>
</reference>
<dbReference type="GO" id="GO:0030170">
    <property type="term" value="F:pyridoxal phosphate binding"/>
    <property type="evidence" value="ECO:0007669"/>
    <property type="project" value="InterPro"/>
</dbReference>
<organism evidence="2 3">
    <name type="scientific">Aspergillus arachidicola</name>
    <dbReference type="NCBI Taxonomy" id="656916"/>
    <lineage>
        <taxon>Eukaryota</taxon>
        <taxon>Fungi</taxon>
        <taxon>Dikarya</taxon>
        <taxon>Ascomycota</taxon>
        <taxon>Pezizomycotina</taxon>
        <taxon>Eurotiomycetes</taxon>
        <taxon>Eurotiomycetidae</taxon>
        <taxon>Eurotiales</taxon>
        <taxon>Aspergillaceae</taxon>
        <taxon>Aspergillus</taxon>
        <taxon>Aspergillus subgen. Circumdati</taxon>
    </lineage>
</organism>
<keyword evidence="2" id="KW-0032">Aminotransferase</keyword>
<dbReference type="PANTHER" id="PTHR43094:SF1">
    <property type="entry name" value="AMINOTRANSFERASE CLASS-III"/>
    <property type="match status" value="1"/>
</dbReference>
<dbReference type="Proteomes" id="UP000231358">
    <property type="component" value="Unassembled WGS sequence"/>
</dbReference>
<evidence type="ECO:0000256" key="1">
    <source>
        <dbReference type="ARBA" id="ARBA00008954"/>
    </source>
</evidence>
<dbReference type="Gene3D" id="3.90.1150.10">
    <property type="entry name" value="Aspartate Aminotransferase, domain 1"/>
    <property type="match status" value="1"/>
</dbReference>
<evidence type="ECO:0000313" key="2">
    <source>
        <dbReference type="EMBL" id="PIG84436.1"/>
    </source>
</evidence>
<dbReference type="InterPro" id="IPR015422">
    <property type="entry name" value="PyrdxlP-dep_Trfase_small"/>
</dbReference>
<dbReference type="InterPro" id="IPR005814">
    <property type="entry name" value="Aminotrans_3"/>
</dbReference>
<comment type="similarity">
    <text evidence="1">Belongs to the class-III pyridoxal-phosphate-dependent aminotransferase family.</text>
</comment>
<dbReference type="SUPFAM" id="SSF53383">
    <property type="entry name" value="PLP-dependent transferases"/>
    <property type="match status" value="1"/>
</dbReference>
<dbReference type="InterPro" id="IPR015424">
    <property type="entry name" value="PyrdxlP-dep_Trfase"/>
</dbReference>
<name>A0A2G7FV28_9EURO</name>